<dbReference type="InterPro" id="IPR003593">
    <property type="entry name" value="AAA+_ATPase"/>
</dbReference>
<dbReference type="Gene3D" id="3.40.50.300">
    <property type="entry name" value="P-loop containing nucleotide triphosphate hydrolases"/>
    <property type="match status" value="2"/>
</dbReference>
<dbReference type="PANTHER" id="PTHR47962">
    <property type="entry name" value="ATP-DEPENDENT HELICASE LHR-RELATED-RELATED"/>
    <property type="match status" value="1"/>
</dbReference>
<dbReference type="AlphaFoldDB" id="A0A7Y2E8C8"/>
<dbReference type="GO" id="GO:0004386">
    <property type="term" value="F:helicase activity"/>
    <property type="evidence" value="ECO:0007669"/>
    <property type="project" value="UniProtKB-KW"/>
</dbReference>
<organism evidence="5 6">
    <name type="scientific">Eiseniibacteriota bacterium</name>
    <dbReference type="NCBI Taxonomy" id="2212470"/>
    <lineage>
        <taxon>Bacteria</taxon>
        <taxon>Candidatus Eiseniibacteriota</taxon>
    </lineage>
</organism>
<dbReference type="InterPro" id="IPR052511">
    <property type="entry name" value="ATP-dep_Helicase"/>
</dbReference>
<evidence type="ECO:0000256" key="2">
    <source>
        <dbReference type="ARBA" id="ARBA00022840"/>
    </source>
</evidence>
<evidence type="ECO:0000259" key="4">
    <source>
        <dbReference type="PROSITE" id="PS51194"/>
    </source>
</evidence>
<keyword evidence="1" id="KW-0547">Nucleotide-binding</keyword>
<dbReference type="InterPro" id="IPR011545">
    <property type="entry name" value="DEAD/DEAH_box_helicase_dom"/>
</dbReference>
<comment type="caution">
    <text evidence="5">The sequence shown here is derived from an EMBL/GenBank/DDBJ whole genome shotgun (WGS) entry which is preliminary data.</text>
</comment>
<evidence type="ECO:0000313" key="6">
    <source>
        <dbReference type="Proteomes" id="UP000547674"/>
    </source>
</evidence>
<dbReference type="PROSITE" id="PS51194">
    <property type="entry name" value="HELICASE_CTER"/>
    <property type="match status" value="1"/>
</dbReference>
<feature type="domain" description="Helicase C-terminal" evidence="4">
    <location>
        <begin position="262"/>
        <end position="413"/>
    </location>
</feature>
<feature type="domain" description="Helicase ATP-binding" evidence="3">
    <location>
        <begin position="29"/>
        <end position="223"/>
    </location>
</feature>
<dbReference type="GO" id="GO:0005524">
    <property type="term" value="F:ATP binding"/>
    <property type="evidence" value="ECO:0007669"/>
    <property type="project" value="UniProtKB-KW"/>
</dbReference>
<dbReference type="CDD" id="cd17922">
    <property type="entry name" value="DEXHc_LHR-like"/>
    <property type="match status" value="1"/>
</dbReference>
<protein>
    <submittedName>
        <fullName evidence="5">DEAD/DEAH box helicase</fullName>
    </submittedName>
</protein>
<dbReference type="GO" id="GO:0003677">
    <property type="term" value="F:DNA binding"/>
    <property type="evidence" value="ECO:0007669"/>
    <property type="project" value="TreeGrafter"/>
</dbReference>
<dbReference type="GO" id="GO:0016887">
    <property type="term" value="F:ATP hydrolysis activity"/>
    <property type="evidence" value="ECO:0007669"/>
    <property type="project" value="TreeGrafter"/>
</dbReference>
<dbReference type="EMBL" id="JABDJR010000233">
    <property type="protein sequence ID" value="NNF06327.1"/>
    <property type="molecule type" value="Genomic_DNA"/>
</dbReference>
<dbReference type="InterPro" id="IPR014001">
    <property type="entry name" value="Helicase_ATP-bd"/>
</dbReference>
<dbReference type="InterPro" id="IPR001650">
    <property type="entry name" value="Helicase_C-like"/>
</dbReference>
<keyword evidence="5" id="KW-0347">Helicase</keyword>
<dbReference type="Pfam" id="PF00271">
    <property type="entry name" value="Helicase_C"/>
    <property type="match status" value="1"/>
</dbReference>
<dbReference type="Pfam" id="PF19306">
    <property type="entry name" value="WHD_Lhr"/>
    <property type="match status" value="1"/>
</dbReference>
<evidence type="ECO:0000313" key="5">
    <source>
        <dbReference type="EMBL" id="NNF06327.1"/>
    </source>
</evidence>
<dbReference type="PROSITE" id="PS51192">
    <property type="entry name" value="HELICASE_ATP_BIND_1"/>
    <property type="match status" value="1"/>
</dbReference>
<feature type="non-terminal residue" evidence="5">
    <location>
        <position position="654"/>
    </location>
</feature>
<proteinExistence type="predicted"/>
<dbReference type="InterPro" id="IPR045628">
    <property type="entry name" value="Lhr_WH_dom"/>
</dbReference>
<evidence type="ECO:0000256" key="1">
    <source>
        <dbReference type="ARBA" id="ARBA00022741"/>
    </source>
</evidence>
<gene>
    <name evidence="5" type="ORF">HKN21_06175</name>
</gene>
<accession>A0A7Y2E8C8</accession>
<dbReference type="Proteomes" id="UP000547674">
    <property type="component" value="Unassembled WGS sequence"/>
</dbReference>
<dbReference type="InterPro" id="IPR027417">
    <property type="entry name" value="P-loop_NTPase"/>
</dbReference>
<evidence type="ECO:0000259" key="3">
    <source>
        <dbReference type="PROSITE" id="PS51192"/>
    </source>
</evidence>
<dbReference type="Pfam" id="PF00270">
    <property type="entry name" value="DEAD"/>
    <property type="match status" value="1"/>
</dbReference>
<sequence length="654" mass="71820">MINTLFHPAVSRWFHSQFENPSPPQIPAWEAFKSGRHTLIAAPTGSGKTLAAFLGAIDDLIRRGEAEGLTDETHVLYISPLKALSNDIQKNLQVPLDGIGQELNAEGRLDHGVRVLVRTGDTPQSQRAAMVKKPPHIVVTTPESLYLLLPSVGGRKLLKTVRTVIIDEIHALVGTKRGTHLALSMERLEALTEKPLVRIGLSATQKPIEEVARFLVGSRSIDKNDRPACDIVDAGHQRKLDLGLEVPNSPLEAVMSLEVWEEVYDRLASLIEEHKTTLVFVNTRRMAERIVKLLSDRLGEENITSHHGSLSKEHRLEAEQKLKRGELRALVATASLELGIDVGDVDLVCQIGSTKSIATFLQRVGRSGHFAAGIPKGRLFPFTRDELLESVALFNAVKSGELDRIQMPRNVLDILAQQIVATVANETWDADKLFALMTSAYPYRELTRDDFNAVLKMLAEGFATRRGRRAAYIFHDQINGSVKGRRNARLTAITSGGAIPDNADYRVLLEPSGMFVGTLNEDFAIESMAGDIFQLGNTSWRILRVESGKVRVEDAKGLPPSIPFWLGEAPSRTDELSAAVSQLRASVGAKLLAEGADSESKPEREAARHRVSEWLQETAAVSEGAADQVVDYLAVTQKALGSVPTQESVVLERF</sequence>
<dbReference type="CDD" id="cd18796">
    <property type="entry name" value="SF2_C_LHR"/>
    <property type="match status" value="1"/>
</dbReference>
<dbReference type="SUPFAM" id="SSF52540">
    <property type="entry name" value="P-loop containing nucleoside triphosphate hydrolases"/>
    <property type="match status" value="1"/>
</dbReference>
<dbReference type="SMART" id="SM00490">
    <property type="entry name" value="HELICc"/>
    <property type="match status" value="1"/>
</dbReference>
<dbReference type="SMART" id="SM00382">
    <property type="entry name" value="AAA"/>
    <property type="match status" value="1"/>
</dbReference>
<name>A0A7Y2E8C8_UNCEI</name>
<keyword evidence="5" id="KW-0378">Hydrolase</keyword>
<dbReference type="SMART" id="SM00487">
    <property type="entry name" value="DEXDc"/>
    <property type="match status" value="1"/>
</dbReference>
<keyword evidence="2" id="KW-0067">ATP-binding</keyword>
<dbReference type="PANTHER" id="PTHR47962:SF5">
    <property type="entry name" value="ATP-DEPENDENT HELICASE LHR-RELATED"/>
    <property type="match status" value="1"/>
</dbReference>
<reference evidence="5 6" key="1">
    <citation type="submission" date="2020-03" db="EMBL/GenBank/DDBJ databases">
        <title>Metabolic flexibility allows generalist bacteria to become dominant in a frequently disturbed ecosystem.</title>
        <authorList>
            <person name="Chen Y.-J."/>
            <person name="Leung P.M."/>
            <person name="Bay S.K."/>
            <person name="Hugenholtz P."/>
            <person name="Kessler A.J."/>
            <person name="Shelley G."/>
            <person name="Waite D.W."/>
            <person name="Cook P.L."/>
            <person name="Greening C."/>
        </authorList>
    </citation>
    <scope>NUCLEOTIDE SEQUENCE [LARGE SCALE GENOMIC DNA]</scope>
    <source>
        <strain evidence="5">SS_bin_28</strain>
    </source>
</reference>